<proteinExistence type="predicted"/>
<name>A0ABV5URD5_9MICC</name>
<gene>
    <name evidence="2" type="ORF">ACFFPI_08230</name>
</gene>
<keyword evidence="3" id="KW-1185">Reference proteome</keyword>
<evidence type="ECO:0000313" key="3">
    <source>
        <dbReference type="Proteomes" id="UP001589536"/>
    </source>
</evidence>
<keyword evidence="1" id="KW-0812">Transmembrane</keyword>
<dbReference type="EMBL" id="JBHMBH010000019">
    <property type="protein sequence ID" value="MFB9714145.1"/>
    <property type="molecule type" value="Genomic_DNA"/>
</dbReference>
<evidence type="ECO:0000256" key="1">
    <source>
        <dbReference type="SAM" id="Phobius"/>
    </source>
</evidence>
<dbReference type="RefSeq" id="WP_345043569.1">
    <property type="nucleotide sequence ID" value="NZ_BAABED010000001.1"/>
</dbReference>
<keyword evidence="1" id="KW-1133">Transmembrane helix</keyword>
<protein>
    <submittedName>
        <fullName evidence="2">Uncharacterized protein</fullName>
    </submittedName>
</protein>
<accession>A0ABV5URD5</accession>
<reference evidence="2 3" key="1">
    <citation type="submission" date="2024-09" db="EMBL/GenBank/DDBJ databases">
        <authorList>
            <person name="Sun Q."/>
            <person name="Mori K."/>
        </authorList>
    </citation>
    <scope>NUCLEOTIDE SEQUENCE [LARGE SCALE GENOMIC DNA]</scope>
    <source>
        <strain evidence="2 3">JCM 13519</strain>
    </source>
</reference>
<feature type="transmembrane region" description="Helical" evidence="1">
    <location>
        <begin position="168"/>
        <end position="190"/>
    </location>
</feature>
<sequence length="213" mass="22085">MGVTVDEYIPLEARVNPNGSVDVLIDGIAVPGGSGLAMASVLQLLTRYAGENGKLLMTTTHPNGSVTRDLVDETGEITPFYPEVKPRAVTAFAAAGDPSEEALLQALKQSGRRRVGYTEIVAAPVTPAAPVTTRVKMGEGAIPKYDVEADIQKTLSSKKPPASTRQRLIVTVILTVIVLAVVALIGLPLLEAAAHALGALPAPGVAAPVPLQL</sequence>
<comment type="caution">
    <text evidence="2">The sequence shown here is derived from an EMBL/GenBank/DDBJ whole genome shotgun (WGS) entry which is preliminary data.</text>
</comment>
<dbReference type="Proteomes" id="UP001589536">
    <property type="component" value="Unassembled WGS sequence"/>
</dbReference>
<keyword evidence="1" id="KW-0472">Membrane</keyword>
<organism evidence="2 3">
    <name type="scientific">Arthrobacter methylotrophus</name>
    <dbReference type="NCBI Taxonomy" id="121291"/>
    <lineage>
        <taxon>Bacteria</taxon>
        <taxon>Bacillati</taxon>
        <taxon>Actinomycetota</taxon>
        <taxon>Actinomycetes</taxon>
        <taxon>Micrococcales</taxon>
        <taxon>Micrococcaceae</taxon>
        <taxon>Arthrobacter</taxon>
    </lineage>
</organism>
<evidence type="ECO:0000313" key="2">
    <source>
        <dbReference type="EMBL" id="MFB9714145.1"/>
    </source>
</evidence>